<dbReference type="GO" id="GO:0042274">
    <property type="term" value="P:ribosomal small subunit biogenesis"/>
    <property type="evidence" value="ECO:0007669"/>
    <property type="project" value="UniProtKB-UniRule"/>
</dbReference>
<feature type="domain" description="Ribosome maturation factor RimM PRC barrel" evidence="7">
    <location>
        <begin position="102"/>
        <end position="172"/>
    </location>
</feature>
<dbReference type="InterPro" id="IPR009000">
    <property type="entry name" value="Transl_B-barrel_sf"/>
</dbReference>
<dbReference type="InterPro" id="IPR036976">
    <property type="entry name" value="RimM_N_sf"/>
</dbReference>
<protein>
    <recommendedName>
        <fullName evidence="5">Ribosome maturation factor RimM</fullName>
    </recommendedName>
</protein>
<evidence type="ECO:0000256" key="3">
    <source>
        <dbReference type="ARBA" id="ARBA00022552"/>
    </source>
</evidence>
<dbReference type="GO" id="GO:0043022">
    <property type="term" value="F:ribosome binding"/>
    <property type="evidence" value="ECO:0007669"/>
    <property type="project" value="InterPro"/>
</dbReference>
<dbReference type="OrthoDB" id="9783509at2"/>
<dbReference type="InterPro" id="IPR011961">
    <property type="entry name" value="RimM"/>
</dbReference>
<dbReference type="EMBL" id="NTFI01000005">
    <property type="protein sequence ID" value="PHQ24535.1"/>
    <property type="molecule type" value="Genomic_DNA"/>
</dbReference>
<evidence type="ECO:0000256" key="2">
    <source>
        <dbReference type="ARBA" id="ARBA00022517"/>
    </source>
</evidence>
<dbReference type="GO" id="GO:0006364">
    <property type="term" value="P:rRNA processing"/>
    <property type="evidence" value="ECO:0007669"/>
    <property type="project" value="UniProtKB-UniRule"/>
</dbReference>
<evidence type="ECO:0000313" key="9">
    <source>
        <dbReference type="Proteomes" id="UP000229044"/>
    </source>
</evidence>
<dbReference type="Pfam" id="PF01782">
    <property type="entry name" value="RimM"/>
    <property type="match status" value="1"/>
</dbReference>
<dbReference type="Gene3D" id="2.30.30.240">
    <property type="entry name" value="PRC-barrel domain"/>
    <property type="match status" value="1"/>
</dbReference>
<evidence type="ECO:0000256" key="4">
    <source>
        <dbReference type="ARBA" id="ARBA00023186"/>
    </source>
</evidence>
<sequence>MTQNSQETVIGRITSVFGVKGWLKVFSYTDPKEGILNYPDWTLDLDGRCIPVKLEEGRRQGQAIVVRLKGIDDRELARTYCGAEVRVSRAELPELPEGEFYWFQLEGLEVVTVEDECLGKVHHLIETGSNDVLVVQATTGSIDQRERLIPYLPDQVVQKVDLAAKRMVVDWDPEF</sequence>
<dbReference type="InterPro" id="IPR011033">
    <property type="entry name" value="PRC_barrel-like_sf"/>
</dbReference>
<dbReference type="InterPro" id="IPR056792">
    <property type="entry name" value="PRC_RimM"/>
</dbReference>
<dbReference type="GO" id="GO:0005840">
    <property type="term" value="C:ribosome"/>
    <property type="evidence" value="ECO:0007669"/>
    <property type="project" value="InterPro"/>
</dbReference>
<accession>A0A2G1VCQ2</accession>
<organism evidence="8 9">
    <name type="scientific">Marinobacter guineae</name>
    <dbReference type="NCBI Taxonomy" id="432303"/>
    <lineage>
        <taxon>Bacteria</taxon>
        <taxon>Pseudomonadati</taxon>
        <taxon>Pseudomonadota</taxon>
        <taxon>Gammaproteobacteria</taxon>
        <taxon>Pseudomonadales</taxon>
        <taxon>Marinobacteraceae</taxon>
        <taxon>Marinobacter</taxon>
    </lineage>
</organism>
<evidence type="ECO:0000256" key="5">
    <source>
        <dbReference type="HAMAP-Rule" id="MF_00014"/>
    </source>
</evidence>
<dbReference type="HAMAP" id="MF_00014">
    <property type="entry name" value="Ribosome_mat_RimM"/>
    <property type="match status" value="1"/>
</dbReference>
<keyword evidence="3 5" id="KW-0698">rRNA processing</keyword>
<evidence type="ECO:0000259" key="6">
    <source>
        <dbReference type="Pfam" id="PF01782"/>
    </source>
</evidence>
<dbReference type="PANTHER" id="PTHR33692">
    <property type="entry name" value="RIBOSOME MATURATION FACTOR RIMM"/>
    <property type="match status" value="1"/>
</dbReference>
<gene>
    <name evidence="5" type="primary">rimM</name>
    <name evidence="8" type="ORF">CLH62_16695</name>
</gene>
<proteinExistence type="inferred from homology"/>
<dbReference type="GO" id="GO:0005737">
    <property type="term" value="C:cytoplasm"/>
    <property type="evidence" value="ECO:0007669"/>
    <property type="project" value="UniProtKB-SubCell"/>
</dbReference>
<evidence type="ECO:0000259" key="7">
    <source>
        <dbReference type="Pfam" id="PF24986"/>
    </source>
</evidence>
<keyword evidence="2 5" id="KW-0690">Ribosome biogenesis</keyword>
<comment type="caution">
    <text evidence="8">The sequence shown here is derived from an EMBL/GenBank/DDBJ whole genome shotgun (WGS) entry which is preliminary data.</text>
</comment>
<dbReference type="InterPro" id="IPR002676">
    <property type="entry name" value="RimM_N"/>
</dbReference>
<comment type="subunit">
    <text evidence="5">Binds ribosomal protein uS19.</text>
</comment>
<dbReference type="NCBIfam" id="TIGR02273">
    <property type="entry name" value="16S_RimM"/>
    <property type="match status" value="1"/>
</dbReference>
<keyword evidence="1 5" id="KW-0963">Cytoplasm</keyword>
<dbReference type="SUPFAM" id="SSF50346">
    <property type="entry name" value="PRC-barrel domain"/>
    <property type="match status" value="1"/>
</dbReference>
<name>A0A2G1VCQ2_9GAMM</name>
<dbReference type="SUPFAM" id="SSF50447">
    <property type="entry name" value="Translation proteins"/>
    <property type="match status" value="1"/>
</dbReference>
<evidence type="ECO:0000313" key="8">
    <source>
        <dbReference type="EMBL" id="PHQ24535.1"/>
    </source>
</evidence>
<dbReference type="Gene3D" id="2.40.30.60">
    <property type="entry name" value="RimM"/>
    <property type="match status" value="1"/>
</dbReference>
<dbReference type="Proteomes" id="UP000229044">
    <property type="component" value="Unassembled WGS sequence"/>
</dbReference>
<comment type="function">
    <text evidence="5">An accessory protein needed during the final step in the assembly of 30S ribosomal subunit, possibly for assembly of the head region. Essential for efficient processing of 16S rRNA. May be needed both before and after RbfA during the maturation of 16S rRNA. It has affinity for free ribosomal 30S subunits but not for 70S ribosomes.</text>
</comment>
<dbReference type="RefSeq" id="WP_099619313.1">
    <property type="nucleotide sequence ID" value="NZ_KZ319341.1"/>
</dbReference>
<dbReference type="AlphaFoldDB" id="A0A2G1VCQ2"/>
<comment type="domain">
    <text evidence="5">The PRC barrel domain binds ribosomal protein uS19.</text>
</comment>
<dbReference type="PANTHER" id="PTHR33692:SF1">
    <property type="entry name" value="RIBOSOME MATURATION FACTOR RIMM"/>
    <property type="match status" value="1"/>
</dbReference>
<keyword evidence="9" id="KW-1185">Reference proteome</keyword>
<evidence type="ECO:0000256" key="1">
    <source>
        <dbReference type="ARBA" id="ARBA00022490"/>
    </source>
</evidence>
<keyword evidence="4 5" id="KW-0143">Chaperone</keyword>
<reference evidence="8 9" key="1">
    <citation type="submission" date="2017-09" db="EMBL/GenBank/DDBJ databases">
        <title>The draft genome sequences of Marinobacter guineae M3B.</title>
        <authorList>
            <person name="Cao J."/>
        </authorList>
    </citation>
    <scope>NUCLEOTIDE SEQUENCE [LARGE SCALE GENOMIC DNA]</scope>
    <source>
        <strain evidence="8 9">M3B</strain>
    </source>
</reference>
<comment type="subcellular location">
    <subcellularLocation>
        <location evidence="5">Cytoplasm</location>
    </subcellularLocation>
</comment>
<dbReference type="Pfam" id="PF24986">
    <property type="entry name" value="PRC_RimM"/>
    <property type="match status" value="1"/>
</dbReference>
<comment type="similarity">
    <text evidence="5">Belongs to the RimM family.</text>
</comment>
<feature type="domain" description="RimM N-terminal" evidence="6">
    <location>
        <begin position="9"/>
        <end position="90"/>
    </location>
</feature>